<dbReference type="KEGG" id="mra:MRA_0618"/>
<evidence type="ECO:0000313" key="3">
    <source>
        <dbReference type="Proteomes" id="UP000001988"/>
    </source>
</evidence>
<organism evidence="2 3">
    <name type="scientific">Mycobacterium tuberculosis (strain ATCC 25177 / H37Ra)</name>
    <dbReference type="NCBI Taxonomy" id="419947"/>
    <lineage>
        <taxon>Bacteria</taxon>
        <taxon>Bacillati</taxon>
        <taxon>Actinomycetota</taxon>
        <taxon>Actinomycetes</taxon>
        <taxon>Mycobacteriales</taxon>
        <taxon>Mycobacteriaceae</taxon>
        <taxon>Mycobacterium</taxon>
        <taxon>Mycobacterium tuberculosis complex</taxon>
    </lineage>
</organism>
<dbReference type="AlphaFoldDB" id="A5TZZ2"/>
<keyword evidence="3" id="KW-1185">Reference proteome</keyword>
<proteinExistence type="predicted"/>
<feature type="compositionally biased region" description="Polar residues" evidence="1">
    <location>
        <begin position="1"/>
        <end position="14"/>
    </location>
</feature>
<evidence type="ECO:0000256" key="1">
    <source>
        <dbReference type="SAM" id="MobiDB-lite"/>
    </source>
</evidence>
<protein>
    <submittedName>
        <fullName evidence="2">Uncharacterized protein</fullName>
    </submittedName>
</protein>
<reference evidence="2 3" key="1">
    <citation type="journal article" date="2008" name="PLoS ONE">
        <title>Genetic basis of virulence attenuation revealed by comparative genomic analysis of Mycobacterium tuberculosis strain H37Ra versus H37Rv.</title>
        <authorList>
            <person name="Zheng H."/>
            <person name="Lu L."/>
            <person name="Wang B."/>
            <person name="Pu S."/>
            <person name="Zhang X."/>
            <person name="Zhu G."/>
            <person name="Shi W."/>
            <person name="Zhang L."/>
            <person name="Wang H."/>
            <person name="Wang S."/>
            <person name="Zhao G."/>
            <person name="Zhang Y."/>
        </authorList>
    </citation>
    <scope>NUCLEOTIDE SEQUENCE [LARGE SCALE GENOMIC DNA]</scope>
    <source>
        <strain evidence="3">ATCC 25177 / H37Ra</strain>
    </source>
</reference>
<dbReference type="EMBL" id="CP000611">
    <property type="protein sequence ID" value="ABQ72342.1"/>
    <property type="molecule type" value="Genomic_DNA"/>
</dbReference>
<accession>A5TZZ2</accession>
<dbReference type="Proteomes" id="UP000001988">
    <property type="component" value="Chromosome"/>
</dbReference>
<evidence type="ECO:0000313" key="2">
    <source>
        <dbReference type="EMBL" id="ABQ72342.1"/>
    </source>
</evidence>
<dbReference type="HOGENOM" id="CLU_153176_0_0_11"/>
<feature type="region of interest" description="Disordered" evidence="1">
    <location>
        <begin position="1"/>
        <end position="24"/>
    </location>
</feature>
<gene>
    <name evidence="2" type="ordered locus">MRA_0618</name>
</gene>
<name>A5TZZ2_MYCTA</name>
<sequence length="139" mass="14359">MTDASESGGRTQGRQLAAGDGVSRARNAVRRRPLFLTAAVSSVAISLRRAAGTAFEIEVDMPTSLAGNGVDLGAAIEVAGTFALETQRRVPDDGPFDELVAPASHALLVGHDASPSLRLARLRPALDAQEIHGAAASFT</sequence>